<evidence type="ECO:0000256" key="5">
    <source>
        <dbReference type="ARBA" id="ARBA00022840"/>
    </source>
</evidence>
<dbReference type="EMBL" id="JADBGI010000016">
    <property type="protein sequence ID" value="MBE3000653.1"/>
    <property type="molecule type" value="Genomic_DNA"/>
</dbReference>
<dbReference type="PANTHER" id="PTHR46566:SF5">
    <property type="entry name" value="1-PHOSPHOFRUCTOKINASE"/>
    <property type="match status" value="1"/>
</dbReference>
<dbReference type="InterPro" id="IPR017583">
    <property type="entry name" value="Tagatose/fructose_Pkinase"/>
</dbReference>
<dbReference type="SUPFAM" id="SSF53613">
    <property type="entry name" value="Ribokinase-like"/>
    <property type="match status" value="1"/>
</dbReference>
<comment type="caution">
    <text evidence="9">The sequence shown here is derived from an EMBL/GenBank/DDBJ whole genome shotgun (WGS) entry which is preliminary data.</text>
</comment>
<dbReference type="InterPro" id="IPR011611">
    <property type="entry name" value="PfkB_dom"/>
</dbReference>
<organism evidence="9 10">
    <name type="scientific">Nocardiopsis coralli</name>
    <dbReference type="NCBI Taxonomy" id="2772213"/>
    <lineage>
        <taxon>Bacteria</taxon>
        <taxon>Bacillati</taxon>
        <taxon>Actinomycetota</taxon>
        <taxon>Actinomycetes</taxon>
        <taxon>Streptosporangiales</taxon>
        <taxon>Nocardiopsidaceae</taxon>
        <taxon>Nocardiopsis</taxon>
    </lineage>
</organism>
<evidence type="ECO:0000256" key="4">
    <source>
        <dbReference type="ARBA" id="ARBA00022777"/>
    </source>
</evidence>
<feature type="region of interest" description="Disordered" evidence="7">
    <location>
        <begin position="223"/>
        <end position="256"/>
    </location>
</feature>
<dbReference type="Gene3D" id="3.40.1190.20">
    <property type="match status" value="1"/>
</dbReference>
<keyword evidence="3" id="KW-0547">Nucleotide-binding</keyword>
<dbReference type="Pfam" id="PF00294">
    <property type="entry name" value="PfkB"/>
    <property type="match status" value="1"/>
</dbReference>
<evidence type="ECO:0000256" key="3">
    <source>
        <dbReference type="ARBA" id="ARBA00022741"/>
    </source>
</evidence>
<keyword evidence="2 6" id="KW-0808">Transferase</keyword>
<protein>
    <submittedName>
        <fullName evidence="9">1-phosphofructokinase family hexose kinase</fullName>
    </submittedName>
</protein>
<feature type="domain" description="Carbohydrate kinase PfkB" evidence="8">
    <location>
        <begin position="85"/>
        <end position="296"/>
    </location>
</feature>
<evidence type="ECO:0000313" key="10">
    <source>
        <dbReference type="Proteomes" id="UP000806528"/>
    </source>
</evidence>
<evidence type="ECO:0000256" key="2">
    <source>
        <dbReference type="ARBA" id="ARBA00022679"/>
    </source>
</evidence>
<sequence length="333" mass="33816">MCVTPNPAHDWTWRASALVPGTVSRVGPGSARLGGKGVNVARIVHGAGVPALAAGPLDRTVEPADTEERSWWAFTASPTGLRRTLTVVEEDGRTTLLNETGQPHPDHVWQRLLHDIEDRCGAGGLRALVVSGSLPPGTPAALVVDLVAIAHRHSVPSIVDASGQALKEAARAGATWVKCNADELAESVPGTVDKGIAGLGRLGAGNVLVTAGAEGIIAATGLAPGAGRTPGSPDTDGGAPSLLRARTPGALRGNTTGAGDAVTAGLALGLAADEPEPLTTTLRRAVGYGAAAVLAPCAGRLHPSHPELVAQADVRRDTVPVDVSRHHVRSTGR</sequence>
<keyword evidence="10" id="KW-1185">Reference proteome</keyword>
<keyword evidence="4" id="KW-0418">Kinase</keyword>
<evidence type="ECO:0000259" key="8">
    <source>
        <dbReference type="Pfam" id="PF00294"/>
    </source>
</evidence>
<dbReference type="InterPro" id="IPR002173">
    <property type="entry name" value="Carboh/pur_kinase_PfkB_CS"/>
</dbReference>
<evidence type="ECO:0000256" key="7">
    <source>
        <dbReference type="SAM" id="MobiDB-lite"/>
    </source>
</evidence>
<proteinExistence type="inferred from homology"/>
<evidence type="ECO:0000256" key="1">
    <source>
        <dbReference type="ARBA" id="ARBA00010688"/>
    </source>
</evidence>
<dbReference type="InterPro" id="IPR029056">
    <property type="entry name" value="Ribokinase-like"/>
</dbReference>
<dbReference type="PIRSF" id="PIRSF000535">
    <property type="entry name" value="1PFK/6PFK/LacC"/>
    <property type="match status" value="1"/>
</dbReference>
<name>A0ABR9P9Y3_9ACTN</name>
<dbReference type="Proteomes" id="UP000806528">
    <property type="component" value="Unassembled WGS sequence"/>
</dbReference>
<dbReference type="PANTHER" id="PTHR46566">
    <property type="entry name" value="1-PHOSPHOFRUCTOKINASE-RELATED"/>
    <property type="match status" value="1"/>
</dbReference>
<evidence type="ECO:0000256" key="6">
    <source>
        <dbReference type="PIRNR" id="PIRNR000535"/>
    </source>
</evidence>
<keyword evidence="5" id="KW-0067">ATP-binding</keyword>
<evidence type="ECO:0000313" key="9">
    <source>
        <dbReference type="EMBL" id="MBE3000653.1"/>
    </source>
</evidence>
<gene>
    <name evidence="9" type="ORF">IDM40_18380</name>
</gene>
<reference evidence="9 10" key="1">
    <citation type="submission" date="2020-09" db="EMBL/GenBank/DDBJ databases">
        <title>Diversity and distribution of actinomycetes associated with coral in the coast of Hainan.</title>
        <authorList>
            <person name="Li F."/>
        </authorList>
    </citation>
    <scope>NUCLEOTIDE SEQUENCE [LARGE SCALE GENOMIC DNA]</scope>
    <source>
        <strain evidence="9 10">HNM0947</strain>
    </source>
</reference>
<dbReference type="RefSeq" id="WP_193123260.1">
    <property type="nucleotide sequence ID" value="NZ_JADBGI010000016.1"/>
</dbReference>
<accession>A0ABR9P9Y3</accession>
<dbReference type="PROSITE" id="PS00584">
    <property type="entry name" value="PFKB_KINASES_2"/>
    <property type="match status" value="1"/>
</dbReference>
<comment type="similarity">
    <text evidence="1">Belongs to the carbohydrate kinase PfkB family.</text>
</comment>